<dbReference type="AlphaFoldDB" id="A0AAN6EUH1"/>
<gene>
    <name evidence="2" type="ORF">HRR80_004413</name>
</gene>
<organism evidence="2 3">
    <name type="scientific">Exophiala dermatitidis</name>
    <name type="common">Black yeast-like fungus</name>
    <name type="synonym">Wangiella dermatitidis</name>
    <dbReference type="NCBI Taxonomy" id="5970"/>
    <lineage>
        <taxon>Eukaryota</taxon>
        <taxon>Fungi</taxon>
        <taxon>Dikarya</taxon>
        <taxon>Ascomycota</taxon>
        <taxon>Pezizomycotina</taxon>
        <taxon>Eurotiomycetes</taxon>
        <taxon>Chaetothyriomycetidae</taxon>
        <taxon>Chaetothyriales</taxon>
        <taxon>Herpotrichiellaceae</taxon>
        <taxon>Exophiala</taxon>
    </lineage>
</organism>
<evidence type="ECO:0000313" key="2">
    <source>
        <dbReference type="EMBL" id="KAJ8991792.1"/>
    </source>
</evidence>
<reference evidence="2" key="1">
    <citation type="submission" date="2023-01" db="EMBL/GenBank/DDBJ databases">
        <title>Exophiala dermititidis isolated from Cystic Fibrosis Patient.</title>
        <authorList>
            <person name="Kurbessoian T."/>
            <person name="Crocker A."/>
            <person name="Murante D."/>
            <person name="Hogan D.A."/>
            <person name="Stajich J.E."/>
        </authorList>
    </citation>
    <scope>NUCLEOTIDE SEQUENCE</scope>
    <source>
        <strain evidence="2">Ex8</strain>
    </source>
</reference>
<dbReference type="InterPro" id="IPR041018">
    <property type="entry name" value="ADPRTs_Tse2"/>
</dbReference>
<evidence type="ECO:0000313" key="3">
    <source>
        <dbReference type="Proteomes" id="UP001161757"/>
    </source>
</evidence>
<evidence type="ECO:0000259" key="1">
    <source>
        <dbReference type="Pfam" id="PF18648"/>
    </source>
</evidence>
<dbReference type="EMBL" id="JAJGCB010000007">
    <property type="protein sequence ID" value="KAJ8991792.1"/>
    <property type="molecule type" value="Genomic_DNA"/>
</dbReference>
<comment type="caution">
    <text evidence="2">The sequence shown here is derived from an EMBL/GenBank/DDBJ whole genome shotgun (WGS) entry which is preliminary data.</text>
</comment>
<dbReference type="Pfam" id="PF18648">
    <property type="entry name" value="ADPRTs_Tse2"/>
    <property type="match status" value="1"/>
</dbReference>
<feature type="domain" description="Tse2 ADP-ribosyltransferase toxin" evidence="1">
    <location>
        <begin position="81"/>
        <end position="210"/>
    </location>
</feature>
<name>A0AAN6EUH1_EXODE</name>
<dbReference type="Proteomes" id="UP001161757">
    <property type="component" value="Unassembled WGS sequence"/>
</dbReference>
<proteinExistence type="predicted"/>
<accession>A0AAN6EUH1</accession>
<protein>
    <recommendedName>
        <fullName evidence="1">Tse2 ADP-ribosyltransferase toxin domain-containing protein</fullName>
    </recommendedName>
</protein>
<sequence length="219" mass="24865">MIASNYLFVCTCCLAEFMMLGHGRSARRSRRAHPDGAALRLAHLVYNIVPTSSKARHIDCSSAVCITMGVKLLGRYTVVPRDLFRMSAGPLTRLRDISLRPGAPSWDLMTVDGKVQPLGMTSDWYQRPNGASLRPNTRIQQSLVRSFRAPEVLVYHVLQGTTLPEDLILIHERREHYSLQASREMTLDELNAEVTSFLNNEAIRMTKKEWHVKFPTRTD</sequence>